<organism evidence="10 11">
    <name type="scientific">Vibrio stylophorae</name>
    <dbReference type="NCBI Taxonomy" id="659351"/>
    <lineage>
        <taxon>Bacteria</taxon>
        <taxon>Pseudomonadati</taxon>
        <taxon>Pseudomonadota</taxon>
        <taxon>Gammaproteobacteria</taxon>
        <taxon>Vibrionales</taxon>
        <taxon>Vibrionaceae</taxon>
        <taxon>Vibrio</taxon>
    </lineage>
</organism>
<reference evidence="10" key="1">
    <citation type="submission" date="2021-11" db="EMBL/GenBank/DDBJ databases">
        <authorList>
            <person name="Rodrigo-Torres L."/>
            <person name="Arahal R. D."/>
            <person name="Lucena T."/>
        </authorList>
    </citation>
    <scope>NUCLEOTIDE SEQUENCE</scope>
    <source>
        <strain evidence="10">CECT 7929</strain>
    </source>
</reference>
<dbReference type="InterPro" id="IPR018704">
    <property type="entry name" value="SecYEG/CpoB_TPR"/>
</dbReference>
<dbReference type="EMBL" id="CAKLDI010000001">
    <property type="protein sequence ID" value="CAH0532867.1"/>
    <property type="molecule type" value="Genomic_DNA"/>
</dbReference>
<keyword evidence="4" id="KW-1133">Transmembrane helix</keyword>
<protein>
    <recommendedName>
        <fullName evidence="8">Ancillary SecYEG translocon subunit</fullName>
    </recommendedName>
</protein>
<name>A0ABN8DS69_9VIBR</name>
<dbReference type="SUPFAM" id="SSF48452">
    <property type="entry name" value="TPR-like"/>
    <property type="match status" value="1"/>
</dbReference>
<dbReference type="Gene3D" id="1.25.40.10">
    <property type="entry name" value="Tetratricopeptide repeat domain"/>
    <property type="match status" value="1"/>
</dbReference>
<accession>A0ABN8DS69</accession>
<evidence type="ECO:0000256" key="1">
    <source>
        <dbReference type="ARBA" id="ARBA00004401"/>
    </source>
</evidence>
<keyword evidence="5" id="KW-0472">Membrane</keyword>
<evidence type="ECO:0000256" key="3">
    <source>
        <dbReference type="ARBA" id="ARBA00022692"/>
    </source>
</evidence>
<evidence type="ECO:0000256" key="8">
    <source>
        <dbReference type="ARBA" id="ARBA00024235"/>
    </source>
</evidence>
<dbReference type="RefSeq" id="WP_237464960.1">
    <property type="nucleotide sequence ID" value="NZ_CAKLDI010000001.1"/>
</dbReference>
<evidence type="ECO:0000256" key="2">
    <source>
        <dbReference type="ARBA" id="ARBA00022475"/>
    </source>
</evidence>
<comment type="subcellular location">
    <subcellularLocation>
        <location evidence="1">Cell membrane</location>
        <topology evidence="1">Single-pass type II membrane protein</topology>
    </subcellularLocation>
</comment>
<keyword evidence="2" id="KW-1003">Cell membrane</keyword>
<comment type="caution">
    <text evidence="10">The sequence shown here is derived from an EMBL/GenBank/DDBJ whole genome shotgun (WGS) entry which is preliminary data.</text>
</comment>
<evidence type="ECO:0000259" key="9">
    <source>
        <dbReference type="Pfam" id="PF09976"/>
    </source>
</evidence>
<evidence type="ECO:0000256" key="4">
    <source>
        <dbReference type="ARBA" id="ARBA00022989"/>
    </source>
</evidence>
<gene>
    <name evidence="10" type="ORF">VST7929_00714</name>
</gene>
<dbReference type="InterPro" id="IPR011990">
    <property type="entry name" value="TPR-like_helical_dom_sf"/>
</dbReference>
<dbReference type="PIRSF" id="PIRSF006170">
    <property type="entry name" value="YfgM"/>
    <property type="match status" value="1"/>
</dbReference>
<keyword evidence="3" id="KW-0812">Transmembrane</keyword>
<dbReference type="InterPro" id="IPR026039">
    <property type="entry name" value="YfgM"/>
</dbReference>
<evidence type="ECO:0000313" key="10">
    <source>
        <dbReference type="EMBL" id="CAH0532867.1"/>
    </source>
</evidence>
<keyword evidence="11" id="KW-1185">Reference proteome</keyword>
<dbReference type="Proteomes" id="UP000838672">
    <property type="component" value="Unassembled WGS sequence"/>
</dbReference>
<evidence type="ECO:0000256" key="7">
    <source>
        <dbReference type="ARBA" id="ARBA00024197"/>
    </source>
</evidence>
<evidence type="ECO:0000256" key="6">
    <source>
        <dbReference type="ARBA" id="ARBA00023186"/>
    </source>
</evidence>
<keyword evidence="6" id="KW-0143">Chaperone</keyword>
<feature type="domain" description="Ancillary SecYEG translocon subunit/Cell division coordinator CpoB TPR" evidence="9">
    <location>
        <begin position="15"/>
        <end position="198"/>
    </location>
</feature>
<dbReference type="PANTHER" id="PTHR38035:SF1">
    <property type="entry name" value="ANCILLARY SECYEG TRANSLOCON SUBUNIT"/>
    <property type="match status" value="1"/>
</dbReference>
<sequence>MEVYSTEEQQVEALKAWWKENGKAIILGAVIGLGGLFGWRHYQASVLEGQYATSQAYAQLEQSADQATATQAFIDSHSDAAYASLAAMNLAKAAVDKGDLAAAATQLQWVVDHSSDASLKSLAQVRLARVMIAQGQYDPALALLDQIKEPSWQAKVLMLKGDVLVKQNKMTEAREAYLSAQQVENLPLLQVKLDELAQ</sequence>
<dbReference type="PANTHER" id="PTHR38035">
    <property type="entry name" value="UPF0070 PROTEIN YFGM"/>
    <property type="match status" value="1"/>
</dbReference>
<comment type="similarity">
    <text evidence="7">Belongs to the YfgM family.</text>
</comment>
<evidence type="ECO:0000313" key="11">
    <source>
        <dbReference type="Proteomes" id="UP000838672"/>
    </source>
</evidence>
<dbReference type="Pfam" id="PF09976">
    <property type="entry name" value="TPR_21"/>
    <property type="match status" value="1"/>
</dbReference>
<proteinExistence type="inferred from homology"/>
<evidence type="ECO:0000256" key="5">
    <source>
        <dbReference type="ARBA" id="ARBA00023136"/>
    </source>
</evidence>